<name>A0AAV1IE94_9CHLO</name>
<keyword evidence="4" id="KW-0560">Oxidoreductase</keyword>
<comment type="caution">
    <text evidence="5">The sequence shown here is derived from an EMBL/GenBank/DDBJ whole genome shotgun (WGS) entry which is preliminary data.</text>
</comment>
<proteinExistence type="predicted"/>
<evidence type="ECO:0000256" key="2">
    <source>
        <dbReference type="ARBA" id="ARBA00022630"/>
    </source>
</evidence>
<accession>A0AAV1IE94</accession>
<organism evidence="5 6">
    <name type="scientific">Coccomyxa viridis</name>
    <dbReference type="NCBI Taxonomy" id="1274662"/>
    <lineage>
        <taxon>Eukaryota</taxon>
        <taxon>Viridiplantae</taxon>
        <taxon>Chlorophyta</taxon>
        <taxon>core chlorophytes</taxon>
        <taxon>Trebouxiophyceae</taxon>
        <taxon>Trebouxiophyceae incertae sedis</taxon>
        <taxon>Coccomyxaceae</taxon>
        <taxon>Coccomyxa</taxon>
    </lineage>
</organism>
<dbReference type="EMBL" id="CAUYUE010000013">
    <property type="protein sequence ID" value="CAK0785686.1"/>
    <property type="molecule type" value="Genomic_DNA"/>
</dbReference>
<dbReference type="PANTHER" id="PTHR46496">
    <property type="match status" value="1"/>
</dbReference>
<evidence type="ECO:0000256" key="3">
    <source>
        <dbReference type="ARBA" id="ARBA00022827"/>
    </source>
</evidence>
<dbReference type="AlphaFoldDB" id="A0AAV1IE94"/>
<protein>
    <recommendedName>
        <fullName evidence="7">FAD-binding domain-containing protein</fullName>
    </recommendedName>
</protein>
<evidence type="ECO:0000256" key="4">
    <source>
        <dbReference type="ARBA" id="ARBA00023002"/>
    </source>
</evidence>
<gene>
    <name evidence="5" type="ORF">CVIRNUC_008897</name>
</gene>
<dbReference type="InterPro" id="IPR036188">
    <property type="entry name" value="FAD/NAD-bd_sf"/>
</dbReference>
<evidence type="ECO:0000256" key="1">
    <source>
        <dbReference type="ARBA" id="ARBA00001974"/>
    </source>
</evidence>
<keyword evidence="2" id="KW-0285">Flavoprotein</keyword>
<evidence type="ECO:0000313" key="5">
    <source>
        <dbReference type="EMBL" id="CAK0785686.1"/>
    </source>
</evidence>
<dbReference type="Proteomes" id="UP001314263">
    <property type="component" value="Unassembled WGS sequence"/>
</dbReference>
<dbReference type="GO" id="GO:0016491">
    <property type="term" value="F:oxidoreductase activity"/>
    <property type="evidence" value="ECO:0007669"/>
    <property type="project" value="UniProtKB-KW"/>
</dbReference>
<keyword evidence="3" id="KW-0274">FAD</keyword>
<dbReference type="Gene3D" id="3.50.50.60">
    <property type="entry name" value="FAD/NAD(P)-binding domain"/>
    <property type="match status" value="1"/>
</dbReference>
<sequence>MPGEPWFEGCLSGVGDCAHATRPDLGQGGAMAIEDGVELGVYMKEAIEAAGKPFKELSPEEVGAALRKYEIHRSHRVAHIVGKSGMMGNIFMVMGYLPRWLMRFVMSKAIHPTRFLEHTLWAPHGTLCLPEL</sequence>
<evidence type="ECO:0000313" key="6">
    <source>
        <dbReference type="Proteomes" id="UP001314263"/>
    </source>
</evidence>
<dbReference type="SUPFAM" id="SSF51905">
    <property type="entry name" value="FAD/NAD(P)-binding domain"/>
    <property type="match status" value="1"/>
</dbReference>
<reference evidence="5 6" key="1">
    <citation type="submission" date="2023-10" db="EMBL/GenBank/DDBJ databases">
        <authorList>
            <person name="Maclean D."/>
            <person name="Macfadyen A."/>
        </authorList>
    </citation>
    <scope>NUCLEOTIDE SEQUENCE [LARGE SCALE GENOMIC DNA]</scope>
</reference>
<evidence type="ECO:0008006" key="7">
    <source>
        <dbReference type="Google" id="ProtNLM"/>
    </source>
</evidence>
<keyword evidence="6" id="KW-1185">Reference proteome</keyword>
<dbReference type="PANTHER" id="PTHR46496:SF1">
    <property type="entry name" value="ZEAXANTHIN EPOXIDASE, CHLOROPLASTIC"/>
    <property type="match status" value="1"/>
</dbReference>
<comment type="cofactor">
    <cofactor evidence="1">
        <name>FAD</name>
        <dbReference type="ChEBI" id="CHEBI:57692"/>
    </cofactor>
</comment>